<feature type="chain" id="PRO_5012734858" description="DUF4174 domain-containing protein" evidence="2">
    <location>
        <begin position="20"/>
        <end position="168"/>
    </location>
</feature>
<protein>
    <recommendedName>
        <fullName evidence="3">DUF4174 domain-containing protein</fullName>
    </recommendedName>
</protein>
<accession>A0A1Y5SV96</accession>
<proteinExistence type="predicted"/>
<name>A0A1Y5SV96_9RHOB</name>
<evidence type="ECO:0000256" key="1">
    <source>
        <dbReference type="ARBA" id="ARBA00022729"/>
    </source>
</evidence>
<keyword evidence="5" id="KW-1185">Reference proteome</keyword>
<dbReference type="EMBL" id="FWFZ01000008">
    <property type="protein sequence ID" value="SLN47350.1"/>
    <property type="molecule type" value="Genomic_DNA"/>
</dbReference>
<gene>
    <name evidence="4" type="ORF">ROA7023_01982</name>
</gene>
<dbReference type="Proteomes" id="UP000193900">
    <property type="component" value="Unassembled WGS sequence"/>
</dbReference>
<dbReference type="RefSeq" id="WP_085878832.1">
    <property type="nucleotide sequence ID" value="NZ_FWFZ01000008.1"/>
</dbReference>
<evidence type="ECO:0000313" key="5">
    <source>
        <dbReference type="Proteomes" id="UP000193900"/>
    </source>
</evidence>
<feature type="signal peptide" evidence="2">
    <location>
        <begin position="1"/>
        <end position="19"/>
    </location>
</feature>
<feature type="domain" description="DUF4174" evidence="3">
    <location>
        <begin position="59"/>
        <end position="160"/>
    </location>
</feature>
<evidence type="ECO:0000256" key="2">
    <source>
        <dbReference type="SAM" id="SignalP"/>
    </source>
</evidence>
<organism evidence="4 5">
    <name type="scientific">Roseisalinus antarcticus</name>
    <dbReference type="NCBI Taxonomy" id="254357"/>
    <lineage>
        <taxon>Bacteria</taxon>
        <taxon>Pseudomonadati</taxon>
        <taxon>Pseudomonadota</taxon>
        <taxon>Alphaproteobacteria</taxon>
        <taxon>Rhodobacterales</taxon>
        <taxon>Roseobacteraceae</taxon>
        <taxon>Roseisalinus</taxon>
    </lineage>
</organism>
<keyword evidence="1 2" id="KW-0732">Signal</keyword>
<evidence type="ECO:0000313" key="4">
    <source>
        <dbReference type="EMBL" id="SLN47350.1"/>
    </source>
</evidence>
<evidence type="ECO:0000259" key="3">
    <source>
        <dbReference type="Pfam" id="PF13778"/>
    </source>
</evidence>
<dbReference type="OrthoDB" id="7362103at2"/>
<reference evidence="4 5" key="1">
    <citation type="submission" date="2017-03" db="EMBL/GenBank/DDBJ databases">
        <authorList>
            <person name="Afonso C.L."/>
            <person name="Miller P.J."/>
            <person name="Scott M.A."/>
            <person name="Spackman E."/>
            <person name="Goraichik I."/>
            <person name="Dimitrov K.M."/>
            <person name="Suarez D.L."/>
            <person name="Swayne D.E."/>
        </authorList>
    </citation>
    <scope>NUCLEOTIDE SEQUENCE [LARGE SCALE GENOMIC DNA]</scope>
    <source>
        <strain evidence="4 5">CECT 7023</strain>
    </source>
</reference>
<sequence>MIRLTLAALMCLTTLPALAQETASSAIVASDADPDADLSTVERWLAAPDTVFDGDEVLLEDFHWIARAVVVFADSPFDPNFQRQMALIEAGIGDLVDRDMLVVADSDPERSSPIRQRLRPRGFMLALVGKDGEIKLRKLLPWDVREITRSIDKMPLRLQEVEDRRRVD</sequence>
<dbReference type="AlphaFoldDB" id="A0A1Y5SV96"/>
<dbReference type="Pfam" id="PF13778">
    <property type="entry name" value="DUF4174"/>
    <property type="match status" value="1"/>
</dbReference>
<dbReference type="InterPro" id="IPR025232">
    <property type="entry name" value="DUF4174"/>
</dbReference>